<dbReference type="AlphaFoldDB" id="A0A9D3U8A6"/>
<reference evidence="2 3" key="1">
    <citation type="journal article" date="2021" name="Plant Biotechnol. J.">
        <title>Multi-omics assisted identification of the key and species-specific regulatory components of drought-tolerant mechanisms in Gossypium stocksii.</title>
        <authorList>
            <person name="Yu D."/>
            <person name="Ke L."/>
            <person name="Zhang D."/>
            <person name="Wu Y."/>
            <person name="Sun Y."/>
            <person name="Mei J."/>
            <person name="Sun J."/>
            <person name="Sun Y."/>
        </authorList>
    </citation>
    <scope>NUCLEOTIDE SEQUENCE [LARGE SCALE GENOMIC DNA]</scope>
    <source>
        <strain evidence="3">cv. E1</strain>
        <tissue evidence="2">Leaf</tissue>
    </source>
</reference>
<dbReference type="Proteomes" id="UP000828251">
    <property type="component" value="Unassembled WGS sequence"/>
</dbReference>
<feature type="region of interest" description="Disordered" evidence="1">
    <location>
        <begin position="1"/>
        <end position="52"/>
    </location>
</feature>
<keyword evidence="3" id="KW-1185">Reference proteome</keyword>
<organism evidence="2 3">
    <name type="scientific">Gossypium stocksii</name>
    <dbReference type="NCBI Taxonomy" id="47602"/>
    <lineage>
        <taxon>Eukaryota</taxon>
        <taxon>Viridiplantae</taxon>
        <taxon>Streptophyta</taxon>
        <taxon>Embryophyta</taxon>
        <taxon>Tracheophyta</taxon>
        <taxon>Spermatophyta</taxon>
        <taxon>Magnoliopsida</taxon>
        <taxon>eudicotyledons</taxon>
        <taxon>Gunneridae</taxon>
        <taxon>Pentapetalae</taxon>
        <taxon>rosids</taxon>
        <taxon>malvids</taxon>
        <taxon>Malvales</taxon>
        <taxon>Malvaceae</taxon>
        <taxon>Malvoideae</taxon>
        <taxon>Gossypium</taxon>
    </lineage>
</organism>
<evidence type="ECO:0000313" key="2">
    <source>
        <dbReference type="EMBL" id="KAH1031787.1"/>
    </source>
</evidence>
<name>A0A9D3U8A6_9ROSI</name>
<protein>
    <submittedName>
        <fullName evidence="2">Uncharacterized protein</fullName>
    </submittedName>
</protein>
<feature type="compositionally biased region" description="Basic and acidic residues" evidence="1">
    <location>
        <begin position="16"/>
        <end position="30"/>
    </location>
</feature>
<sequence>MATEVKGGSGAVVTGKNERERKGKDSEGVVKRVPYQQVPQPGDFSTEALEKL</sequence>
<proteinExistence type="predicted"/>
<evidence type="ECO:0000313" key="3">
    <source>
        <dbReference type="Proteomes" id="UP000828251"/>
    </source>
</evidence>
<dbReference type="OrthoDB" id="1390315at2759"/>
<gene>
    <name evidence="2" type="ORF">J1N35_043961</name>
</gene>
<comment type="caution">
    <text evidence="2">The sequence shown here is derived from an EMBL/GenBank/DDBJ whole genome shotgun (WGS) entry which is preliminary data.</text>
</comment>
<evidence type="ECO:0000256" key="1">
    <source>
        <dbReference type="SAM" id="MobiDB-lite"/>
    </source>
</evidence>
<accession>A0A9D3U8A6</accession>
<dbReference type="EMBL" id="JAIQCV010000013">
    <property type="protein sequence ID" value="KAH1031787.1"/>
    <property type="molecule type" value="Genomic_DNA"/>
</dbReference>